<evidence type="ECO:0000256" key="11">
    <source>
        <dbReference type="RuleBase" id="RU364063"/>
    </source>
</evidence>
<dbReference type="GO" id="GO:0006261">
    <property type="term" value="P:DNA-templated DNA replication"/>
    <property type="evidence" value="ECO:0007669"/>
    <property type="project" value="TreeGrafter"/>
</dbReference>
<dbReference type="NCBIfam" id="TIGR02397">
    <property type="entry name" value="dnaX_nterm"/>
    <property type="match status" value="1"/>
</dbReference>
<keyword evidence="5" id="KW-0479">Metal-binding</keyword>
<evidence type="ECO:0000256" key="1">
    <source>
        <dbReference type="ARBA" id="ARBA00006360"/>
    </source>
</evidence>
<dbReference type="EC" id="2.7.7.7" evidence="11"/>
<evidence type="ECO:0000256" key="4">
    <source>
        <dbReference type="ARBA" id="ARBA00022705"/>
    </source>
</evidence>
<dbReference type="Gene3D" id="3.40.50.300">
    <property type="entry name" value="P-loop containing nucleotide triphosphate hydrolases"/>
    <property type="match status" value="1"/>
</dbReference>
<dbReference type="InterPro" id="IPR027417">
    <property type="entry name" value="P-loop_NTPase"/>
</dbReference>
<keyword evidence="8 11" id="KW-0067">ATP-binding</keyword>
<evidence type="ECO:0000256" key="2">
    <source>
        <dbReference type="ARBA" id="ARBA00022679"/>
    </source>
</evidence>
<keyword evidence="3 11" id="KW-0548">Nucleotidyltransferase</keyword>
<comment type="caution">
    <text evidence="13">The sequence shown here is derived from an EMBL/GenBank/DDBJ whole genome shotgun (WGS) entry which is preliminary data.</text>
</comment>
<dbReference type="GO" id="GO:0005524">
    <property type="term" value="F:ATP binding"/>
    <property type="evidence" value="ECO:0007669"/>
    <property type="project" value="UniProtKB-KW"/>
</dbReference>
<dbReference type="FunFam" id="3.40.50.300:FF:000014">
    <property type="entry name" value="DNA polymerase III subunit gamma/tau"/>
    <property type="match status" value="1"/>
</dbReference>
<dbReference type="PANTHER" id="PTHR11669">
    <property type="entry name" value="REPLICATION FACTOR C / DNA POLYMERASE III GAMMA-TAU SUBUNIT"/>
    <property type="match status" value="1"/>
</dbReference>
<sequence>MTSIYRKYRPRTFAEMVGQNHIKLTLQNELEKDSVSHAYLFCGPRGLGKTTTARLLGKAVNCERRKKGESEPCNQCASCLKINEGKALDMIEIDAASHTGVDNVRENIIENVRFSPSGAKFKVFIIDEVHMLSISAFNALLKTLEEPPAQVIFILCTTEIHKVPETIISRCQRFDFKKVGAVETIKRLKKIAQAEKVKIDDDVFEIIANKSDGCIREADGLLGQVLSLGGEKITKEQVSLILPTSEIGLIVELVNLLVARNISQALEFVNKLVEEGVDLEVFNKELVEFLRQLVLMKLKIARGGWLELSNEIQKQAEKILEFISIARLAEMMRIFLTAGNELKYSEIAQLPLELAVIKLCGAGQEKINNIIINPGGPKKEQVVSEQKKDNIKNISSIDFDKINKIKKNWLKIITESHKKNRDLMFINEKMVYPFEINGSQLTLGFKYDLHKDRFEKNSNAKVLAEIIKQVTGEDVKIQAKTLKPSEMAVIEMAREAAAAANEKMSGVKVTEDNILDKVLESFGGEVVE</sequence>
<evidence type="ECO:0000259" key="12">
    <source>
        <dbReference type="SMART" id="SM00382"/>
    </source>
</evidence>
<keyword evidence="9 11" id="KW-0239">DNA-directed DNA polymerase</keyword>
<dbReference type="SUPFAM" id="SSF48019">
    <property type="entry name" value="post-AAA+ oligomerization domain-like"/>
    <property type="match status" value="1"/>
</dbReference>
<comment type="catalytic activity">
    <reaction evidence="10 11">
        <text>DNA(n) + a 2'-deoxyribonucleoside 5'-triphosphate = DNA(n+1) + diphosphate</text>
        <dbReference type="Rhea" id="RHEA:22508"/>
        <dbReference type="Rhea" id="RHEA-COMP:17339"/>
        <dbReference type="Rhea" id="RHEA-COMP:17340"/>
        <dbReference type="ChEBI" id="CHEBI:33019"/>
        <dbReference type="ChEBI" id="CHEBI:61560"/>
        <dbReference type="ChEBI" id="CHEBI:173112"/>
        <dbReference type="EC" id="2.7.7.7"/>
    </reaction>
</comment>
<dbReference type="GO" id="GO:0009360">
    <property type="term" value="C:DNA polymerase III complex"/>
    <property type="evidence" value="ECO:0007669"/>
    <property type="project" value="InterPro"/>
</dbReference>
<evidence type="ECO:0000256" key="10">
    <source>
        <dbReference type="ARBA" id="ARBA00049244"/>
    </source>
</evidence>
<comment type="subunit">
    <text evidence="11">DNA polymerase III contains a core (composed of alpha, epsilon and theta chains) that associates with a tau subunit. This core dimerizes to form the POLIII' complex. PolIII' associates with the gamma complex (composed of gamma, delta, delta', psi and chi chains) and with the beta chain to form the complete DNA polymerase III complex.</text>
</comment>
<evidence type="ECO:0000313" key="13">
    <source>
        <dbReference type="EMBL" id="PIP75277.1"/>
    </source>
</evidence>
<keyword evidence="7" id="KW-0862">Zinc</keyword>
<dbReference type="GO" id="GO:0046872">
    <property type="term" value="F:metal ion binding"/>
    <property type="evidence" value="ECO:0007669"/>
    <property type="project" value="UniProtKB-KW"/>
</dbReference>
<dbReference type="SUPFAM" id="SSF52540">
    <property type="entry name" value="P-loop containing nucleoside triphosphate hydrolases"/>
    <property type="match status" value="1"/>
</dbReference>
<dbReference type="CDD" id="cd18137">
    <property type="entry name" value="HLD_clamp_pol_III_gamma_tau"/>
    <property type="match status" value="1"/>
</dbReference>
<dbReference type="CDD" id="cd00009">
    <property type="entry name" value="AAA"/>
    <property type="match status" value="1"/>
</dbReference>
<dbReference type="InterPro" id="IPR003593">
    <property type="entry name" value="AAA+_ATPase"/>
</dbReference>
<dbReference type="AlphaFoldDB" id="A0A2H0CZD3"/>
<name>A0A2H0CZD3_9BACT</name>
<keyword evidence="6 11" id="KW-0547">Nucleotide-binding</keyword>
<dbReference type="Pfam" id="PF21960">
    <property type="entry name" value="RCF1-5-like_lid"/>
    <property type="match status" value="1"/>
</dbReference>
<evidence type="ECO:0000313" key="14">
    <source>
        <dbReference type="Proteomes" id="UP000230159"/>
    </source>
</evidence>
<dbReference type="InterPro" id="IPR022754">
    <property type="entry name" value="DNA_pol_III_gamma-3"/>
</dbReference>
<dbReference type="InterPro" id="IPR050238">
    <property type="entry name" value="DNA_Rep/Repair_Clamp_Loader"/>
</dbReference>
<dbReference type="EMBL" id="PCTN01000202">
    <property type="protein sequence ID" value="PIP75277.1"/>
    <property type="molecule type" value="Genomic_DNA"/>
</dbReference>
<organism evidence="13 14">
    <name type="scientific">Candidatus Kuenenbacteria bacterium CG22_combo_CG10-13_8_21_14_all_39_9</name>
    <dbReference type="NCBI Taxonomy" id="1974621"/>
    <lineage>
        <taxon>Bacteria</taxon>
        <taxon>Candidatus Kueneniibacteriota</taxon>
    </lineage>
</organism>
<reference evidence="13 14" key="1">
    <citation type="submission" date="2017-09" db="EMBL/GenBank/DDBJ databases">
        <title>Depth-based differentiation of microbial function through sediment-hosted aquifers and enrichment of novel symbionts in the deep terrestrial subsurface.</title>
        <authorList>
            <person name="Probst A.J."/>
            <person name="Ladd B."/>
            <person name="Jarett J.K."/>
            <person name="Geller-Mcgrath D.E."/>
            <person name="Sieber C.M."/>
            <person name="Emerson J.B."/>
            <person name="Anantharaman K."/>
            <person name="Thomas B.C."/>
            <person name="Malmstrom R."/>
            <person name="Stieglmeier M."/>
            <person name="Klingl A."/>
            <person name="Woyke T."/>
            <person name="Ryan C.M."/>
            <person name="Banfield J.F."/>
        </authorList>
    </citation>
    <scope>NUCLEOTIDE SEQUENCE [LARGE SCALE GENOMIC DNA]</scope>
    <source>
        <strain evidence="13">CG22_combo_CG10-13_8_21_14_all_39_9</strain>
    </source>
</reference>
<evidence type="ECO:0000256" key="7">
    <source>
        <dbReference type="ARBA" id="ARBA00022833"/>
    </source>
</evidence>
<dbReference type="Pfam" id="PF13177">
    <property type="entry name" value="DNA_pol3_delta2"/>
    <property type="match status" value="1"/>
</dbReference>
<dbReference type="NCBIfam" id="NF004046">
    <property type="entry name" value="PRK05563.1"/>
    <property type="match status" value="1"/>
</dbReference>
<evidence type="ECO:0000256" key="5">
    <source>
        <dbReference type="ARBA" id="ARBA00022723"/>
    </source>
</evidence>
<dbReference type="Gene3D" id="1.10.8.60">
    <property type="match status" value="1"/>
</dbReference>
<dbReference type="PANTHER" id="PTHR11669:SF0">
    <property type="entry name" value="PROTEIN STICHEL-LIKE 2"/>
    <property type="match status" value="1"/>
</dbReference>
<evidence type="ECO:0000256" key="6">
    <source>
        <dbReference type="ARBA" id="ARBA00022741"/>
    </source>
</evidence>
<evidence type="ECO:0000256" key="8">
    <source>
        <dbReference type="ARBA" id="ARBA00022840"/>
    </source>
</evidence>
<feature type="domain" description="AAA+ ATPase" evidence="12">
    <location>
        <begin position="35"/>
        <end position="180"/>
    </location>
</feature>
<dbReference type="GO" id="GO:0003887">
    <property type="term" value="F:DNA-directed DNA polymerase activity"/>
    <property type="evidence" value="ECO:0007669"/>
    <property type="project" value="UniProtKB-KW"/>
</dbReference>
<dbReference type="GO" id="GO:0003677">
    <property type="term" value="F:DNA binding"/>
    <property type="evidence" value="ECO:0007669"/>
    <property type="project" value="InterPro"/>
</dbReference>
<proteinExistence type="inferred from homology"/>
<gene>
    <name evidence="11" type="primary">dnaX</name>
    <name evidence="13" type="ORF">COW86_04740</name>
</gene>
<evidence type="ECO:0000256" key="9">
    <source>
        <dbReference type="ARBA" id="ARBA00022932"/>
    </source>
</evidence>
<protein>
    <recommendedName>
        <fullName evidence="11">DNA polymerase III subunit gamma/tau</fullName>
        <ecNumber evidence="11">2.7.7.7</ecNumber>
    </recommendedName>
</protein>
<dbReference type="Gene3D" id="1.20.272.10">
    <property type="match status" value="1"/>
</dbReference>
<dbReference type="Pfam" id="PF12169">
    <property type="entry name" value="DNA_pol3_gamma3"/>
    <property type="match status" value="1"/>
</dbReference>
<dbReference type="SMART" id="SM00382">
    <property type="entry name" value="AAA"/>
    <property type="match status" value="1"/>
</dbReference>
<dbReference type="InterPro" id="IPR008921">
    <property type="entry name" value="DNA_pol3_clamp-load_cplx_C"/>
</dbReference>
<accession>A0A2H0CZD3</accession>
<keyword evidence="4 11" id="KW-0235">DNA replication</keyword>
<keyword evidence="2 11" id="KW-0808">Transferase</keyword>
<dbReference type="InterPro" id="IPR045085">
    <property type="entry name" value="HLD_clamp_pol_III_gamma_tau"/>
</dbReference>
<comment type="function">
    <text evidence="11">DNA polymerase III is a complex, multichain enzyme responsible for most of the replicative synthesis in bacteria. This DNA polymerase also exhibits 3' to 5' exonuclease activity.</text>
</comment>
<comment type="similarity">
    <text evidence="1 11">Belongs to the DnaX/STICHEL family.</text>
</comment>
<evidence type="ECO:0000256" key="3">
    <source>
        <dbReference type="ARBA" id="ARBA00022695"/>
    </source>
</evidence>
<dbReference type="InterPro" id="IPR012763">
    <property type="entry name" value="DNA_pol_III_sug/sutau_N"/>
</dbReference>
<dbReference type="Proteomes" id="UP000230159">
    <property type="component" value="Unassembled WGS sequence"/>
</dbReference>